<evidence type="ECO:0000313" key="1">
    <source>
        <dbReference type="EnsemblPlants" id="TuG1812G0700005395.01.T01.cds437912"/>
    </source>
</evidence>
<dbReference type="EnsemblPlants" id="TuG1812G0700005395.01.T01">
    <property type="protein sequence ID" value="TuG1812G0700005395.01.T01.cds437912"/>
    <property type="gene ID" value="TuG1812G0700005395.01"/>
</dbReference>
<reference evidence="1" key="3">
    <citation type="submission" date="2022-06" db="UniProtKB">
        <authorList>
            <consortium name="EnsemblPlants"/>
        </authorList>
    </citation>
    <scope>IDENTIFICATION</scope>
</reference>
<accession>A0A8R7R3Y9</accession>
<reference evidence="1" key="2">
    <citation type="submission" date="2018-03" db="EMBL/GenBank/DDBJ databases">
        <title>The Triticum urartu genome reveals the dynamic nature of wheat genome evolution.</title>
        <authorList>
            <person name="Ling H."/>
            <person name="Ma B."/>
            <person name="Shi X."/>
            <person name="Liu H."/>
            <person name="Dong L."/>
            <person name="Sun H."/>
            <person name="Cao Y."/>
            <person name="Gao Q."/>
            <person name="Zheng S."/>
            <person name="Li Y."/>
            <person name="Yu Y."/>
            <person name="Du H."/>
            <person name="Qi M."/>
            <person name="Li Y."/>
            <person name="Yu H."/>
            <person name="Cui Y."/>
            <person name="Wang N."/>
            <person name="Chen C."/>
            <person name="Wu H."/>
            <person name="Zhao Y."/>
            <person name="Zhang J."/>
            <person name="Li Y."/>
            <person name="Zhou W."/>
            <person name="Zhang B."/>
            <person name="Hu W."/>
            <person name="Eijk M."/>
            <person name="Tang J."/>
            <person name="Witsenboer H."/>
            <person name="Zhao S."/>
            <person name="Li Z."/>
            <person name="Zhang A."/>
            <person name="Wang D."/>
            <person name="Liang C."/>
        </authorList>
    </citation>
    <scope>NUCLEOTIDE SEQUENCE [LARGE SCALE GENOMIC DNA]</scope>
    <source>
        <strain evidence="1">cv. G1812</strain>
    </source>
</reference>
<protein>
    <submittedName>
        <fullName evidence="1">Uncharacterized protein</fullName>
    </submittedName>
</protein>
<organism evidence="1 2">
    <name type="scientific">Triticum urartu</name>
    <name type="common">Red wild einkorn</name>
    <name type="synonym">Crithodium urartu</name>
    <dbReference type="NCBI Taxonomy" id="4572"/>
    <lineage>
        <taxon>Eukaryota</taxon>
        <taxon>Viridiplantae</taxon>
        <taxon>Streptophyta</taxon>
        <taxon>Embryophyta</taxon>
        <taxon>Tracheophyta</taxon>
        <taxon>Spermatophyta</taxon>
        <taxon>Magnoliopsida</taxon>
        <taxon>Liliopsida</taxon>
        <taxon>Poales</taxon>
        <taxon>Poaceae</taxon>
        <taxon>BOP clade</taxon>
        <taxon>Pooideae</taxon>
        <taxon>Triticodae</taxon>
        <taxon>Triticeae</taxon>
        <taxon>Triticinae</taxon>
        <taxon>Triticum</taxon>
    </lineage>
</organism>
<dbReference type="Gramene" id="TuG1812G0700005395.01.T01">
    <property type="protein sequence ID" value="TuG1812G0700005395.01.T01.cds437912"/>
    <property type="gene ID" value="TuG1812G0700005395.01"/>
</dbReference>
<keyword evidence="2" id="KW-1185">Reference proteome</keyword>
<name>A0A8R7R3Y9_TRIUA</name>
<evidence type="ECO:0000313" key="2">
    <source>
        <dbReference type="Proteomes" id="UP000015106"/>
    </source>
</evidence>
<reference evidence="2" key="1">
    <citation type="journal article" date="2013" name="Nature">
        <title>Draft genome of the wheat A-genome progenitor Triticum urartu.</title>
        <authorList>
            <person name="Ling H.Q."/>
            <person name="Zhao S."/>
            <person name="Liu D."/>
            <person name="Wang J."/>
            <person name="Sun H."/>
            <person name="Zhang C."/>
            <person name="Fan H."/>
            <person name="Li D."/>
            <person name="Dong L."/>
            <person name="Tao Y."/>
            <person name="Gao C."/>
            <person name="Wu H."/>
            <person name="Li Y."/>
            <person name="Cui Y."/>
            <person name="Guo X."/>
            <person name="Zheng S."/>
            <person name="Wang B."/>
            <person name="Yu K."/>
            <person name="Liang Q."/>
            <person name="Yang W."/>
            <person name="Lou X."/>
            <person name="Chen J."/>
            <person name="Feng M."/>
            <person name="Jian J."/>
            <person name="Zhang X."/>
            <person name="Luo G."/>
            <person name="Jiang Y."/>
            <person name="Liu J."/>
            <person name="Wang Z."/>
            <person name="Sha Y."/>
            <person name="Zhang B."/>
            <person name="Wu H."/>
            <person name="Tang D."/>
            <person name="Shen Q."/>
            <person name="Xue P."/>
            <person name="Zou S."/>
            <person name="Wang X."/>
            <person name="Liu X."/>
            <person name="Wang F."/>
            <person name="Yang Y."/>
            <person name="An X."/>
            <person name="Dong Z."/>
            <person name="Zhang K."/>
            <person name="Zhang X."/>
            <person name="Luo M.C."/>
            <person name="Dvorak J."/>
            <person name="Tong Y."/>
            <person name="Wang J."/>
            <person name="Yang H."/>
            <person name="Li Z."/>
            <person name="Wang D."/>
            <person name="Zhang A."/>
            <person name="Wang J."/>
        </authorList>
    </citation>
    <scope>NUCLEOTIDE SEQUENCE</scope>
    <source>
        <strain evidence="2">cv. G1812</strain>
    </source>
</reference>
<dbReference type="AlphaFoldDB" id="A0A8R7R3Y9"/>
<dbReference type="Proteomes" id="UP000015106">
    <property type="component" value="Chromosome 7"/>
</dbReference>
<proteinExistence type="predicted"/>
<sequence>MSMKFDQEEVRLPSRSLRSWSRRWLGSRGS</sequence>